<gene>
    <name evidence="3" type="ORF">HHI36_022756</name>
</gene>
<keyword evidence="2" id="KW-0472">Membrane</keyword>
<dbReference type="Pfam" id="PF05071">
    <property type="entry name" value="NDUFA12"/>
    <property type="match status" value="1"/>
</dbReference>
<comment type="similarity">
    <text evidence="1 2">Belongs to the complex I NDUFA12 subunit family.</text>
</comment>
<keyword evidence="2" id="KW-0496">Mitochondrion</keyword>
<reference evidence="3 4" key="1">
    <citation type="journal article" date="2021" name="BMC Biol.">
        <title>Horizontally acquired antibacterial genes associated with adaptive radiation of ladybird beetles.</title>
        <authorList>
            <person name="Li H.S."/>
            <person name="Tang X.F."/>
            <person name="Huang Y.H."/>
            <person name="Xu Z.Y."/>
            <person name="Chen M.L."/>
            <person name="Du X.Y."/>
            <person name="Qiu B.Y."/>
            <person name="Chen P.T."/>
            <person name="Zhang W."/>
            <person name="Slipinski A."/>
            <person name="Escalona H.E."/>
            <person name="Waterhouse R.M."/>
            <person name="Zwick A."/>
            <person name="Pang H."/>
        </authorList>
    </citation>
    <scope>NUCLEOTIDE SEQUENCE [LARGE SCALE GENOMIC DNA]</scope>
    <source>
        <strain evidence="3">SYSU2018</strain>
    </source>
</reference>
<sequence length="109" mass="12886">MDELKIGTLKGIDKYGNKYYENNRFFYGRNRWIEYAPKYGTDYDASQVPAEWYGWLHYKTDLTPDKDPARPKYKWMVDHTENLSGFSGAYIPYSTTRPKIEAWVPPKSS</sequence>
<keyword evidence="2" id="KW-0679">Respiratory chain</keyword>
<dbReference type="AlphaFoldDB" id="A0ABD2N1R8"/>
<keyword evidence="4" id="KW-1185">Reference proteome</keyword>
<name>A0ABD2N1R8_9CUCU</name>
<dbReference type="PANTHER" id="PTHR12910:SF2">
    <property type="entry name" value="NADH DEHYDROGENASE [UBIQUINONE] 1 ALPHA SUBCOMPLEX SUBUNIT 12"/>
    <property type="match status" value="1"/>
</dbReference>
<evidence type="ECO:0000313" key="4">
    <source>
        <dbReference type="Proteomes" id="UP001516400"/>
    </source>
</evidence>
<keyword evidence="2" id="KW-0999">Mitochondrion inner membrane</keyword>
<organism evidence="3 4">
    <name type="scientific">Cryptolaemus montrouzieri</name>
    <dbReference type="NCBI Taxonomy" id="559131"/>
    <lineage>
        <taxon>Eukaryota</taxon>
        <taxon>Metazoa</taxon>
        <taxon>Ecdysozoa</taxon>
        <taxon>Arthropoda</taxon>
        <taxon>Hexapoda</taxon>
        <taxon>Insecta</taxon>
        <taxon>Pterygota</taxon>
        <taxon>Neoptera</taxon>
        <taxon>Endopterygota</taxon>
        <taxon>Coleoptera</taxon>
        <taxon>Polyphaga</taxon>
        <taxon>Cucujiformia</taxon>
        <taxon>Coccinelloidea</taxon>
        <taxon>Coccinellidae</taxon>
        <taxon>Scymninae</taxon>
        <taxon>Scymnini</taxon>
        <taxon>Cryptolaemus</taxon>
    </lineage>
</organism>
<comment type="subcellular location">
    <subcellularLocation>
        <location evidence="2">Mitochondrion inner membrane</location>
        <topology evidence="2">Peripheral membrane protein</topology>
        <orientation evidence="2">Matrix side</orientation>
    </subcellularLocation>
</comment>
<evidence type="ECO:0000313" key="3">
    <source>
        <dbReference type="EMBL" id="KAL3272276.1"/>
    </source>
</evidence>
<evidence type="ECO:0000256" key="1">
    <source>
        <dbReference type="ARBA" id="ARBA00007355"/>
    </source>
</evidence>
<comment type="subunit">
    <text evidence="2">Complex I is composed of 45 different subunits.</text>
</comment>
<dbReference type="EMBL" id="JABFTP020000042">
    <property type="protein sequence ID" value="KAL3272276.1"/>
    <property type="molecule type" value="Genomic_DNA"/>
</dbReference>
<protein>
    <recommendedName>
        <fullName evidence="2">NADH dehydrogenase [ubiquinone] 1 alpha subcomplex subunit 12</fullName>
    </recommendedName>
</protein>
<proteinExistence type="inferred from homology"/>
<dbReference type="Proteomes" id="UP001516400">
    <property type="component" value="Unassembled WGS sequence"/>
</dbReference>
<dbReference type="PANTHER" id="PTHR12910">
    <property type="entry name" value="NADH-UBIQUINONE OXIDOREDUCTASE SUBUNIT B17.2"/>
    <property type="match status" value="1"/>
</dbReference>
<keyword evidence="2" id="KW-0813">Transport</keyword>
<comment type="function">
    <text evidence="2">Accessory subunit of the mitochondrial membrane respiratory chain NADH dehydrogenase (Complex I), that is believed not to be involved in catalysis. Complex I functions in the transfer of electrons from NADH to the respiratory chain. The immediate electron acceptor for the enzyme is believed to be ubiquinone.</text>
</comment>
<keyword evidence="2" id="KW-0249">Electron transport</keyword>
<dbReference type="GO" id="GO:0005743">
    <property type="term" value="C:mitochondrial inner membrane"/>
    <property type="evidence" value="ECO:0007669"/>
    <property type="project" value="UniProtKB-SubCell"/>
</dbReference>
<accession>A0ABD2N1R8</accession>
<evidence type="ECO:0000256" key="2">
    <source>
        <dbReference type="RuleBase" id="RU363103"/>
    </source>
</evidence>
<dbReference type="InterPro" id="IPR007763">
    <property type="entry name" value="NDUFA12"/>
</dbReference>
<comment type="caution">
    <text evidence="3">The sequence shown here is derived from an EMBL/GenBank/DDBJ whole genome shotgun (WGS) entry which is preliminary data.</text>
</comment>